<evidence type="ECO:0000313" key="4">
    <source>
        <dbReference type="EMBL" id="KAL3228983.1"/>
    </source>
</evidence>
<proteinExistence type="inferred from homology"/>
<evidence type="ECO:0000256" key="1">
    <source>
        <dbReference type="ARBA" id="ARBA00023002"/>
    </source>
</evidence>
<dbReference type="InterPro" id="IPR036291">
    <property type="entry name" value="NAD(P)-bd_dom_sf"/>
</dbReference>
<comment type="caution">
    <text evidence="4">The sequence shown here is derived from an EMBL/GenBank/DDBJ whole genome shotgun (WGS) entry which is preliminary data.</text>
</comment>
<comment type="similarity">
    <text evidence="2">Belongs to the NAD(P)-dependent epimerase/dehydratase family. Dihydroflavonol-4-reductase subfamily.</text>
</comment>
<dbReference type="CDD" id="cd05227">
    <property type="entry name" value="AR_SDR_e"/>
    <property type="match status" value="1"/>
</dbReference>
<reference evidence="4 5" key="1">
    <citation type="submission" date="2024-05" db="EMBL/GenBank/DDBJ databases">
        <title>Long read based assembly of the Candida bracarensis genome reveals expanded adhesin content.</title>
        <authorList>
            <person name="Marcet-Houben M."/>
            <person name="Ksiezopolska E."/>
            <person name="Gabaldon T."/>
        </authorList>
    </citation>
    <scope>NUCLEOTIDE SEQUENCE [LARGE SCALE GENOMIC DNA]</scope>
    <source>
        <strain evidence="4 5">CBM6</strain>
    </source>
</reference>
<accession>A0ABR4NME4</accession>
<feature type="domain" description="NAD-dependent epimerase/dehydratase" evidence="3">
    <location>
        <begin position="7"/>
        <end position="260"/>
    </location>
</feature>
<dbReference type="SUPFAM" id="SSF51735">
    <property type="entry name" value="NAD(P)-binding Rossmann-fold domains"/>
    <property type="match status" value="1"/>
</dbReference>
<dbReference type="EMBL" id="JBEVYD010000012">
    <property type="protein sequence ID" value="KAL3228983.1"/>
    <property type="molecule type" value="Genomic_DNA"/>
</dbReference>
<evidence type="ECO:0000313" key="5">
    <source>
        <dbReference type="Proteomes" id="UP001623330"/>
    </source>
</evidence>
<protein>
    <recommendedName>
        <fullName evidence="3">NAD-dependent epimerase/dehydratase domain-containing protein</fullName>
    </recommendedName>
</protein>
<name>A0ABR4NME4_9SACH</name>
<evidence type="ECO:0000259" key="3">
    <source>
        <dbReference type="Pfam" id="PF01370"/>
    </source>
</evidence>
<evidence type="ECO:0000256" key="2">
    <source>
        <dbReference type="ARBA" id="ARBA00023445"/>
    </source>
</evidence>
<dbReference type="Pfam" id="PF01370">
    <property type="entry name" value="Epimerase"/>
    <property type="match status" value="1"/>
</dbReference>
<keyword evidence="1" id="KW-0560">Oxidoreductase</keyword>
<dbReference type="Proteomes" id="UP001623330">
    <property type="component" value="Unassembled WGS sequence"/>
</dbReference>
<sequence>MTVQSTVFVSGGTGYIASHIIDQLLKENYKVISTARTQEKADKVLANFKNENLSFELVSDIADLQAFDHVFAKHGKDIEYVLHTASPVTFNVKDYEKDIMIPAVNGTKSILESIKKYAADNVKRVVLTSSFAAQIHTAKAGDPSITVNEDSWNDSNWEDGYTDPMSAYFVSKKVAETTAWAFLKENRDAVKFQLSTIMPGFVFGPQATLEKGTTTLNLSADMVNQVVRFKKGDKLPDFMCAPFIDVRDVARSHILAFQKEELAGQRLQLQNTMFSTPLIIKSVTEQFPELKENFPEIDANAHDELVAHTCKIDSSKTKKLLGFPFIDFDTSIRDAAQQILDVSK</sequence>
<dbReference type="InterPro" id="IPR050425">
    <property type="entry name" value="NAD(P)_dehydrat-like"/>
</dbReference>
<gene>
    <name evidence="4" type="ORF">RNJ44_02070</name>
</gene>
<dbReference type="InterPro" id="IPR001509">
    <property type="entry name" value="Epimerase_deHydtase"/>
</dbReference>
<dbReference type="PANTHER" id="PTHR10366">
    <property type="entry name" value="NAD DEPENDENT EPIMERASE/DEHYDRATASE"/>
    <property type="match status" value="1"/>
</dbReference>
<dbReference type="Gene3D" id="3.40.50.720">
    <property type="entry name" value="NAD(P)-binding Rossmann-like Domain"/>
    <property type="match status" value="1"/>
</dbReference>
<organism evidence="4 5">
    <name type="scientific">Nakaseomyces bracarensis</name>
    <dbReference type="NCBI Taxonomy" id="273131"/>
    <lineage>
        <taxon>Eukaryota</taxon>
        <taxon>Fungi</taxon>
        <taxon>Dikarya</taxon>
        <taxon>Ascomycota</taxon>
        <taxon>Saccharomycotina</taxon>
        <taxon>Saccharomycetes</taxon>
        <taxon>Saccharomycetales</taxon>
        <taxon>Saccharomycetaceae</taxon>
        <taxon>Nakaseomyces</taxon>
    </lineage>
</organism>
<dbReference type="PANTHER" id="PTHR10366:SF564">
    <property type="entry name" value="STEROL-4-ALPHA-CARBOXYLATE 3-DEHYDROGENASE, DECARBOXYLATING"/>
    <property type="match status" value="1"/>
</dbReference>
<keyword evidence="5" id="KW-1185">Reference proteome</keyword>